<dbReference type="InterPro" id="IPR009019">
    <property type="entry name" value="KH_sf_prok-type"/>
</dbReference>
<comment type="similarity">
    <text evidence="1">Belongs to the universal ribosomal protein uS3 family.</text>
</comment>
<evidence type="ECO:0000313" key="4">
    <source>
        <dbReference type="EMBL" id="AAG17729.1"/>
    </source>
</evidence>
<keyword evidence="4" id="KW-0496">Mitochondrion</keyword>
<reference evidence="4" key="1">
    <citation type="submission" date="2000-07" db="EMBL/GenBank/DDBJ databases">
        <title>Algae with secondary chloroplasts have mitochondria that originate from the host.</title>
        <authorList>
            <person name="Burger G."/>
            <person name="Lang B.F."/>
            <person name="Maier U.G."/>
            <person name="McFadden G.I."/>
            <person name="Gray W.M.M.W."/>
        </authorList>
    </citation>
    <scope>NUCLEOTIDE SEQUENCE</scope>
</reference>
<dbReference type="SUPFAM" id="SSF54821">
    <property type="entry name" value="Ribosomal protein S3 C-terminal domain"/>
    <property type="match status" value="1"/>
</dbReference>
<dbReference type="EMBL" id="AF288090">
    <property type="protein sequence ID" value="AAG17729.1"/>
    <property type="molecule type" value="Genomic_DNA"/>
</dbReference>
<evidence type="ECO:0000256" key="3">
    <source>
        <dbReference type="ARBA" id="ARBA00023274"/>
    </source>
</evidence>
<dbReference type="GO" id="GO:0005840">
    <property type="term" value="C:ribosome"/>
    <property type="evidence" value="ECO:0007669"/>
    <property type="project" value="UniProtKB-KW"/>
</dbReference>
<geneLocation type="mitochondrion" evidence="4"/>
<dbReference type="SUPFAM" id="SSF54814">
    <property type="entry name" value="Prokaryotic type KH domain (KH-domain type II)"/>
    <property type="match status" value="1"/>
</dbReference>
<dbReference type="InterPro" id="IPR036419">
    <property type="entry name" value="Ribosomal_S3_C_sf"/>
</dbReference>
<dbReference type="RefSeq" id="NP_066458.1">
    <property type="nucleotide sequence ID" value="NC_002572.1"/>
</dbReference>
<dbReference type="GeneID" id="801217"/>
<protein>
    <submittedName>
        <fullName evidence="4">Ribosomal protein S3</fullName>
    </submittedName>
</protein>
<sequence>MTKRSNTNNLRLMLNKDWVSNWFSEKSQYPIFLQNDLIIYKYFFWHYYFKESLLKMRIIRFSRKIILFFLISYDRKIMLKDFKLNLNTFLFKAKNIFLVLYKNKFFKSNSFYIAKKIATLIENKVRFRSTVVKKLLNDAKLVKSLLVVCKGRINGVEMAKKDFLVKGSIPFQKFHVKLNFSQVIANTLKGSVIVKVWSRFLE</sequence>
<gene>
    <name evidence="4" type="primary">rps3</name>
</gene>
<proteinExistence type="inferred from homology"/>
<evidence type="ECO:0000256" key="1">
    <source>
        <dbReference type="ARBA" id="ARBA00010761"/>
    </source>
</evidence>
<name>Q9G8W8_RHDSA</name>
<evidence type="ECO:0000256" key="2">
    <source>
        <dbReference type="ARBA" id="ARBA00022980"/>
    </source>
</evidence>
<dbReference type="Gene3D" id="3.30.1140.32">
    <property type="entry name" value="Ribosomal protein S3, C-terminal domain"/>
    <property type="match status" value="1"/>
</dbReference>
<dbReference type="GO" id="GO:1990904">
    <property type="term" value="C:ribonucleoprotein complex"/>
    <property type="evidence" value="ECO:0007669"/>
    <property type="project" value="UniProtKB-KW"/>
</dbReference>
<accession>Q9G8W8</accession>
<keyword evidence="3" id="KW-0687">Ribonucleoprotein</keyword>
<dbReference type="GO" id="GO:0003723">
    <property type="term" value="F:RNA binding"/>
    <property type="evidence" value="ECO:0007669"/>
    <property type="project" value="InterPro"/>
</dbReference>
<organism evidence="4">
    <name type="scientific">Rhodomonas salina</name>
    <name type="common">Pyrenomonas salina</name>
    <dbReference type="NCBI Taxonomy" id="3034"/>
    <lineage>
        <taxon>Eukaryota</taxon>
        <taxon>Cryptophyceae</taxon>
        <taxon>Pyrenomonadales</taxon>
        <taxon>Pyrenomonadaceae</taxon>
        <taxon>Rhodomonas</taxon>
    </lineage>
</organism>
<dbReference type="AlphaFoldDB" id="Q9G8W8"/>
<keyword evidence="2 4" id="KW-0689">Ribosomal protein</keyword>